<dbReference type="EMBL" id="CAVMJV010000016">
    <property type="protein sequence ID" value="CAK5056979.1"/>
    <property type="molecule type" value="Genomic_DNA"/>
</dbReference>
<evidence type="ECO:0000313" key="2">
    <source>
        <dbReference type="Proteomes" id="UP001497535"/>
    </source>
</evidence>
<accession>A0ACB0YPN4</accession>
<reference evidence="1" key="1">
    <citation type="submission" date="2023-11" db="EMBL/GenBank/DDBJ databases">
        <authorList>
            <person name="Poullet M."/>
        </authorList>
    </citation>
    <scope>NUCLEOTIDE SEQUENCE</scope>
    <source>
        <strain evidence="1">E1834</strain>
    </source>
</reference>
<evidence type="ECO:0000313" key="1">
    <source>
        <dbReference type="EMBL" id="CAK5056979.1"/>
    </source>
</evidence>
<name>A0ACB0YPN4_MELEN</name>
<dbReference type="Proteomes" id="UP001497535">
    <property type="component" value="Unassembled WGS sequence"/>
</dbReference>
<comment type="caution">
    <text evidence="1">The sequence shown here is derived from an EMBL/GenBank/DDBJ whole genome shotgun (WGS) entry which is preliminary data.</text>
</comment>
<keyword evidence="2" id="KW-1185">Reference proteome</keyword>
<gene>
    <name evidence="1" type="ORF">MENTE1834_LOCUS15062</name>
</gene>
<organism evidence="1 2">
    <name type="scientific">Meloidogyne enterolobii</name>
    <name type="common">Root-knot nematode worm</name>
    <name type="synonym">Meloidogyne mayaguensis</name>
    <dbReference type="NCBI Taxonomy" id="390850"/>
    <lineage>
        <taxon>Eukaryota</taxon>
        <taxon>Metazoa</taxon>
        <taxon>Ecdysozoa</taxon>
        <taxon>Nematoda</taxon>
        <taxon>Chromadorea</taxon>
        <taxon>Rhabditida</taxon>
        <taxon>Tylenchina</taxon>
        <taxon>Tylenchomorpha</taxon>
        <taxon>Tylenchoidea</taxon>
        <taxon>Meloidogynidae</taxon>
        <taxon>Meloidogyninae</taxon>
        <taxon>Meloidogyne</taxon>
    </lineage>
</organism>
<proteinExistence type="predicted"/>
<sequence length="157" mass="19194">MAIVELIEEVKNEREELKEMDDEEFKKRREESIINEAKLKNEKELKKDLKWIKSERQRLYQEECIELNNKYRGAEIENRMSKISNGLSHIKYRSDIKLEEDMKKTSNEKKNLLEEKIEKIKIESNKLFEKGPLNLEKERVKMLEKYDDFIIELKERW</sequence>
<protein>
    <submittedName>
        <fullName evidence="1">Uncharacterized protein</fullName>
    </submittedName>
</protein>